<dbReference type="PANTHER" id="PTHR33164:SF43">
    <property type="entry name" value="HTH-TYPE TRANSCRIPTIONAL REPRESSOR YETL"/>
    <property type="match status" value="1"/>
</dbReference>
<dbReference type="InterPro" id="IPR039422">
    <property type="entry name" value="MarR/SlyA-like"/>
</dbReference>
<protein>
    <submittedName>
        <fullName evidence="3">MarR family transcriptional regulator</fullName>
    </submittedName>
</protein>
<gene>
    <name evidence="3" type="ORF">O4U47_09345</name>
</gene>
<dbReference type="Pfam" id="PF12802">
    <property type="entry name" value="MarR_2"/>
    <property type="match status" value="1"/>
</dbReference>
<dbReference type="Gene3D" id="1.10.10.10">
    <property type="entry name" value="Winged helix-like DNA-binding domain superfamily/Winged helix DNA-binding domain"/>
    <property type="match status" value="1"/>
</dbReference>
<dbReference type="RefSeq" id="WP_270677285.1">
    <property type="nucleotide sequence ID" value="NZ_JAQFWP010000013.1"/>
</dbReference>
<reference evidence="3" key="1">
    <citation type="submission" date="2023-01" db="EMBL/GenBank/DDBJ databases">
        <title>Draft genome sequence of Nocardiopsis sp. LSu2-4 isolated from halophytes.</title>
        <authorList>
            <person name="Duangmal K."/>
            <person name="Chantavorakit T."/>
        </authorList>
    </citation>
    <scope>NUCLEOTIDE SEQUENCE</scope>
    <source>
        <strain evidence="3">LSu2-4</strain>
    </source>
</reference>
<evidence type="ECO:0000256" key="1">
    <source>
        <dbReference type="SAM" id="MobiDB-lite"/>
    </source>
</evidence>
<comment type="caution">
    <text evidence="3">The sequence shown here is derived from an EMBL/GenBank/DDBJ whole genome shotgun (WGS) entry which is preliminary data.</text>
</comment>
<dbReference type="PANTHER" id="PTHR33164">
    <property type="entry name" value="TRANSCRIPTIONAL REGULATOR, MARR FAMILY"/>
    <property type="match status" value="1"/>
</dbReference>
<dbReference type="EMBL" id="JAQFWP010000013">
    <property type="protein sequence ID" value="MDA2804715.1"/>
    <property type="molecule type" value="Genomic_DNA"/>
</dbReference>
<feature type="compositionally biased region" description="Pro residues" evidence="1">
    <location>
        <begin position="10"/>
        <end position="19"/>
    </location>
</feature>
<sequence>MPPTESAAAPPAPGDPAAPPSFTYVAGRVDQGIRRELNRRLRPHGLSVPELTVLSVLARRTGLSNAQLARRSMVTPQSMNQVLGSLEQRGLVERTSDPDHGRVRRTVLTREGAAVLDRAQESVDDLEDEILGDLSPAQRALVLESLVHCMEKLSELSRDR</sequence>
<dbReference type="PROSITE" id="PS50995">
    <property type="entry name" value="HTH_MARR_2"/>
    <property type="match status" value="1"/>
</dbReference>
<evidence type="ECO:0000259" key="2">
    <source>
        <dbReference type="PROSITE" id="PS50995"/>
    </source>
</evidence>
<evidence type="ECO:0000313" key="4">
    <source>
        <dbReference type="Proteomes" id="UP001165685"/>
    </source>
</evidence>
<feature type="domain" description="HTH marR-type" evidence="2">
    <location>
        <begin position="19"/>
        <end position="155"/>
    </location>
</feature>
<dbReference type="InterPro" id="IPR036390">
    <property type="entry name" value="WH_DNA-bd_sf"/>
</dbReference>
<dbReference type="SUPFAM" id="SSF46785">
    <property type="entry name" value="Winged helix' DNA-binding domain"/>
    <property type="match status" value="1"/>
</dbReference>
<organism evidence="3 4">
    <name type="scientific">Nocardiopsis suaedae</name>
    <dbReference type="NCBI Taxonomy" id="3018444"/>
    <lineage>
        <taxon>Bacteria</taxon>
        <taxon>Bacillati</taxon>
        <taxon>Actinomycetota</taxon>
        <taxon>Actinomycetes</taxon>
        <taxon>Streptosporangiales</taxon>
        <taxon>Nocardiopsidaceae</taxon>
        <taxon>Nocardiopsis</taxon>
    </lineage>
</organism>
<proteinExistence type="predicted"/>
<dbReference type="SMART" id="SM00347">
    <property type="entry name" value="HTH_MARR"/>
    <property type="match status" value="1"/>
</dbReference>
<dbReference type="InterPro" id="IPR000835">
    <property type="entry name" value="HTH_MarR-typ"/>
</dbReference>
<accession>A0ABT4TJ31</accession>
<feature type="region of interest" description="Disordered" evidence="1">
    <location>
        <begin position="1"/>
        <end position="23"/>
    </location>
</feature>
<name>A0ABT4TJ31_9ACTN</name>
<dbReference type="Proteomes" id="UP001165685">
    <property type="component" value="Unassembled WGS sequence"/>
</dbReference>
<dbReference type="InterPro" id="IPR036388">
    <property type="entry name" value="WH-like_DNA-bd_sf"/>
</dbReference>
<evidence type="ECO:0000313" key="3">
    <source>
        <dbReference type="EMBL" id="MDA2804715.1"/>
    </source>
</evidence>
<keyword evidence="4" id="KW-1185">Reference proteome</keyword>